<feature type="compositionally biased region" description="Basic and acidic residues" evidence="10">
    <location>
        <begin position="106"/>
        <end position="138"/>
    </location>
</feature>
<evidence type="ECO:0000313" key="12">
    <source>
        <dbReference type="Proteomes" id="UP000284751"/>
    </source>
</evidence>
<dbReference type="PANTHER" id="PTHR34981">
    <property type="entry name" value="CELL DIVISION PROTEIN ZAPA"/>
    <property type="match status" value="1"/>
</dbReference>
<organism evidence="11 12">
    <name type="scientific">[Clostridium] leptum</name>
    <dbReference type="NCBI Taxonomy" id="1535"/>
    <lineage>
        <taxon>Bacteria</taxon>
        <taxon>Bacillati</taxon>
        <taxon>Bacillota</taxon>
        <taxon>Clostridia</taxon>
        <taxon>Eubacteriales</taxon>
        <taxon>Oscillospiraceae</taxon>
        <taxon>Oscillospiraceae incertae sedis</taxon>
    </lineage>
</organism>
<comment type="subcellular location">
    <subcellularLocation>
        <location evidence="1">Cytoplasm</location>
    </subcellularLocation>
</comment>
<dbReference type="GO" id="GO:0000921">
    <property type="term" value="P:septin ring assembly"/>
    <property type="evidence" value="ECO:0007669"/>
    <property type="project" value="TreeGrafter"/>
</dbReference>
<evidence type="ECO:0000256" key="2">
    <source>
        <dbReference type="ARBA" id="ARBA00015195"/>
    </source>
</evidence>
<reference evidence="11 12" key="1">
    <citation type="submission" date="2018-08" db="EMBL/GenBank/DDBJ databases">
        <title>A genome reference for cultivated species of the human gut microbiota.</title>
        <authorList>
            <person name="Zou Y."/>
            <person name="Xue W."/>
            <person name="Luo G."/>
        </authorList>
    </citation>
    <scope>NUCLEOTIDE SEQUENCE [LARGE SCALE GENOMIC DNA]</scope>
    <source>
        <strain evidence="11 12">AF28-26</strain>
    </source>
</reference>
<dbReference type="Gene3D" id="6.10.250.790">
    <property type="match status" value="1"/>
</dbReference>
<keyword evidence="3" id="KW-0963">Cytoplasm</keyword>
<dbReference type="AlphaFoldDB" id="A0A412AY46"/>
<evidence type="ECO:0000256" key="6">
    <source>
        <dbReference type="ARBA" id="ARBA00023306"/>
    </source>
</evidence>
<sequence>MGKAAEKADEQEGAAVMAKNRIKISILGSDYIIASEEEENYVRQVAAETEKRIAGITRDNPRLSVTMAAVLAALDYCDEAVKATESADNLRSQIKDYLEDSSQARMEADEARRENEKLKKEVQTLRSRLEHQAAEPKKGAQVPGRTVAAPAPISRPAGQNRAYSQPAPEQKEKSTLDQEIMEFFQSGEAEE</sequence>
<evidence type="ECO:0000313" key="11">
    <source>
        <dbReference type="EMBL" id="RGQ41293.1"/>
    </source>
</evidence>
<gene>
    <name evidence="11" type="ORF">DWY99_06185</name>
</gene>
<feature type="region of interest" description="Disordered" evidence="10">
    <location>
        <begin position="99"/>
        <end position="176"/>
    </location>
</feature>
<dbReference type="GO" id="GO:0043093">
    <property type="term" value="P:FtsZ-dependent cytokinesis"/>
    <property type="evidence" value="ECO:0007669"/>
    <property type="project" value="TreeGrafter"/>
</dbReference>
<evidence type="ECO:0000256" key="10">
    <source>
        <dbReference type="SAM" id="MobiDB-lite"/>
    </source>
</evidence>
<dbReference type="GO" id="GO:0000917">
    <property type="term" value="P:division septum assembly"/>
    <property type="evidence" value="ECO:0007669"/>
    <property type="project" value="UniProtKB-KW"/>
</dbReference>
<keyword evidence="6" id="KW-0131">Cell cycle</keyword>
<comment type="function">
    <text evidence="7">Activator of cell division through the inhibition of FtsZ GTPase activity, therefore promoting FtsZ assembly into bundles of protofilaments necessary for the formation of the division Z ring. It is recruited early at mid-cell but it is not essential for cell division.</text>
</comment>
<comment type="subunit">
    <text evidence="8">Homodimer. Interacts with FtsZ.</text>
</comment>
<dbReference type="SUPFAM" id="SSF102829">
    <property type="entry name" value="Cell division protein ZapA-like"/>
    <property type="match status" value="1"/>
</dbReference>
<evidence type="ECO:0000256" key="1">
    <source>
        <dbReference type="ARBA" id="ARBA00004496"/>
    </source>
</evidence>
<accession>A0A412AY46</accession>
<dbReference type="PANTHER" id="PTHR34981:SF1">
    <property type="entry name" value="CELL DIVISION PROTEIN ZAPA"/>
    <property type="match status" value="1"/>
</dbReference>
<dbReference type="GO" id="GO:0032153">
    <property type="term" value="C:cell division site"/>
    <property type="evidence" value="ECO:0007669"/>
    <property type="project" value="TreeGrafter"/>
</dbReference>
<dbReference type="InterPro" id="IPR036192">
    <property type="entry name" value="Cell_div_ZapA-like_sf"/>
</dbReference>
<comment type="caution">
    <text evidence="11">The sequence shown here is derived from an EMBL/GenBank/DDBJ whole genome shotgun (WGS) entry which is preliminary data.</text>
</comment>
<evidence type="ECO:0000256" key="5">
    <source>
        <dbReference type="ARBA" id="ARBA00023210"/>
    </source>
</evidence>
<dbReference type="Proteomes" id="UP000284751">
    <property type="component" value="Unassembled WGS sequence"/>
</dbReference>
<keyword evidence="4 11" id="KW-0132">Cell division</keyword>
<evidence type="ECO:0000256" key="8">
    <source>
        <dbReference type="ARBA" id="ARBA00026068"/>
    </source>
</evidence>
<keyword evidence="5" id="KW-0717">Septation</keyword>
<name>A0A412AY46_9FIRM</name>
<dbReference type="Pfam" id="PF05164">
    <property type="entry name" value="ZapA"/>
    <property type="match status" value="1"/>
</dbReference>
<dbReference type="EMBL" id="QRTC01000019">
    <property type="protein sequence ID" value="RGQ41293.1"/>
    <property type="molecule type" value="Genomic_DNA"/>
</dbReference>
<dbReference type="GO" id="GO:0005829">
    <property type="term" value="C:cytosol"/>
    <property type="evidence" value="ECO:0007669"/>
    <property type="project" value="TreeGrafter"/>
</dbReference>
<evidence type="ECO:0000256" key="4">
    <source>
        <dbReference type="ARBA" id="ARBA00022618"/>
    </source>
</evidence>
<evidence type="ECO:0000256" key="3">
    <source>
        <dbReference type="ARBA" id="ARBA00022490"/>
    </source>
</evidence>
<dbReference type="GO" id="GO:0030428">
    <property type="term" value="C:cell septum"/>
    <property type="evidence" value="ECO:0007669"/>
    <property type="project" value="TreeGrafter"/>
</dbReference>
<dbReference type="InterPro" id="IPR007838">
    <property type="entry name" value="Cell_div_ZapA-like"/>
</dbReference>
<protein>
    <recommendedName>
        <fullName evidence="2">Cell division protein ZapA</fullName>
    </recommendedName>
    <alternativeName>
        <fullName evidence="9">Z ring-associated protein ZapA</fullName>
    </alternativeName>
</protein>
<dbReference type="InterPro" id="IPR053712">
    <property type="entry name" value="Bac_CellDiv_Activator"/>
</dbReference>
<evidence type="ECO:0000256" key="9">
    <source>
        <dbReference type="ARBA" id="ARBA00033158"/>
    </source>
</evidence>
<proteinExistence type="predicted"/>
<evidence type="ECO:0000256" key="7">
    <source>
        <dbReference type="ARBA" id="ARBA00024910"/>
    </source>
</evidence>